<evidence type="ECO:0000313" key="2">
    <source>
        <dbReference type="Proteomes" id="UP001056120"/>
    </source>
</evidence>
<accession>A0ACB9HN23</accession>
<dbReference type="Proteomes" id="UP001056120">
    <property type="component" value="Linkage Group LG11"/>
</dbReference>
<name>A0ACB9HN23_9ASTR</name>
<comment type="caution">
    <text evidence="1">The sequence shown here is derived from an EMBL/GenBank/DDBJ whole genome shotgun (WGS) entry which is preliminary data.</text>
</comment>
<evidence type="ECO:0000313" key="1">
    <source>
        <dbReference type="EMBL" id="KAI3797348.1"/>
    </source>
</evidence>
<organism evidence="1 2">
    <name type="scientific">Smallanthus sonchifolius</name>
    <dbReference type="NCBI Taxonomy" id="185202"/>
    <lineage>
        <taxon>Eukaryota</taxon>
        <taxon>Viridiplantae</taxon>
        <taxon>Streptophyta</taxon>
        <taxon>Embryophyta</taxon>
        <taxon>Tracheophyta</taxon>
        <taxon>Spermatophyta</taxon>
        <taxon>Magnoliopsida</taxon>
        <taxon>eudicotyledons</taxon>
        <taxon>Gunneridae</taxon>
        <taxon>Pentapetalae</taxon>
        <taxon>asterids</taxon>
        <taxon>campanulids</taxon>
        <taxon>Asterales</taxon>
        <taxon>Asteraceae</taxon>
        <taxon>Asteroideae</taxon>
        <taxon>Heliantheae alliance</taxon>
        <taxon>Millerieae</taxon>
        <taxon>Smallanthus</taxon>
    </lineage>
</organism>
<gene>
    <name evidence="1" type="ORF">L1987_32604</name>
</gene>
<reference evidence="2" key="1">
    <citation type="journal article" date="2022" name="Mol. Ecol. Resour.">
        <title>The genomes of chicory, endive, great burdock and yacon provide insights into Asteraceae palaeo-polyploidization history and plant inulin production.</title>
        <authorList>
            <person name="Fan W."/>
            <person name="Wang S."/>
            <person name="Wang H."/>
            <person name="Wang A."/>
            <person name="Jiang F."/>
            <person name="Liu H."/>
            <person name="Zhao H."/>
            <person name="Xu D."/>
            <person name="Zhang Y."/>
        </authorList>
    </citation>
    <scope>NUCLEOTIDE SEQUENCE [LARGE SCALE GENOMIC DNA]</scope>
    <source>
        <strain evidence="2">cv. Yunnan</strain>
    </source>
</reference>
<dbReference type="EMBL" id="CM042028">
    <property type="protein sequence ID" value="KAI3797348.1"/>
    <property type="molecule type" value="Genomic_DNA"/>
</dbReference>
<keyword evidence="2" id="KW-1185">Reference proteome</keyword>
<reference evidence="1 2" key="2">
    <citation type="journal article" date="2022" name="Mol. Ecol. Resour.">
        <title>The genomes of chicory, endive, great burdock and yacon provide insights into Asteraceae paleo-polyploidization history and plant inulin production.</title>
        <authorList>
            <person name="Fan W."/>
            <person name="Wang S."/>
            <person name="Wang H."/>
            <person name="Wang A."/>
            <person name="Jiang F."/>
            <person name="Liu H."/>
            <person name="Zhao H."/>
            <person name="Xu D."/>
            <person name="Zhang Y."/>
        </authorList>
    </citation>
    <scope>NUCLEOTIDE SEQUENCE [LARGE SCALE GENOMIC DNA]</scope>
    <source>
        <strain evidence="2">cv. Yunnan</strain>
        <tissue evidence="1">Leaves</tissue>
    </source>
</reference>
<protein>
    <submittedName>
        <fullName evidence="1">Uncharacterized protein</fullName>
    </submittedName>
</protein>
<sequence length="92" mass="10671">MALDVENRQTKHPQLLYEAKRYTYLQGVVGVALIHWFGVDVQDNMPVLYHLGPSLEDLFVHCGRKFSLKTVLMLPDQMVIPLPIYTLNWESK</sequence>
<proteinExistence type="predicted"/>